<evidence type="ECO:0000313" key="2">
    <source>
        <dbReference type="Proteomes" id="UP001420932"/>
    </source>
</evidence>
<evidence type="ECO:0000313" key="1">
    <source>
        <dbReference type="EMBL" id="KAK9134719.1"/>
    </source>
</evidence>
<dbReference type="AlphaFoldDB" id="A0AAP0JJ06"/>
<dbReference type="EMBL" id="JBBNAF010000006">
    <property type="protein sequence ID" value="KAK9134719.1"/>
    <property type="molecule type" value="Genomic_DNA"/>
</dbReference>
<accession>A0AAP0JJ06</accession>
<reference evidence="1 2" key="1">
    <citation type="submission" date="2024-01" db="EMBL/GenBank/DDBJ databases">
        <title>Genome assemblies of Stephania.</title>
        <authorList>
            <person name="Yang L."/>
        </authorList>
    </citation>
    <scope>NUCLEOTIDE SEQUENCE [LARGE SCALE GENOMIC DNA]</scope>
    <source>
        <strain evidence="1">YNDBR</strain>
        <tissue evidence="1">Leaf</tissue>
    </source>
</reference>
<sequence length="62" mass="7243">MILDGSSMELNIGIFHCAANTFLSIHEFYLNNLHILNFKFIHCFPLLFDSKSLFSFALRFKD</sequence>
<protein>
    <submittedName>
        <fullName evidence="1">Uncharacterized protein</fullName>
    </submittedName>
</protein>
<keyword evidence="2" id="KW-1185">Reference proteome</keyword>
<comment type="caution">
    <text evidence="1">The sequence shown here is derived from an EMBL/GenBank/DDBJ whole genome shotgun (WGS) entry which is preliminary data.</text>
</comment>
<name>A0AAP0JJ06_9MAGN</name>
<dbReference type="Proteomes" id="UP001420932">
    <property type="component" value="Unassembled WGS sequence"/>
</dbReference>
<organism evidence="1 2">
    <name type="scientific">Stephania yunnanensis</name>
    <dbReference type="NCBI Taxonomy" id="152371"/>
    <lineage>
        <taxon>Eukaryota</taxon>
        <taxon>Viridiplantae</taxon>
        <taxon>Streptophyta</taxon>
        <taxon>Embryophyta</taxon>
        <taxon>Tracheophyta</taxon>
        <taxon>Spermatophyta</taxon>
        <taxon>Magnoliopsida</taxon>
        <taxon>Ranunculales</taxon>
        <taxon>Menispermaceae</taxon>
        <taxon>Menispermoideae</taxon>
        <taxon>Cissampelideae</taxon>
        <taxon>Stephania</taxon>
    </lineage>
</organism>
<proteinExistence type="predicted"/>
<gene>
    <name evidence="1" type="ORF">Syun_014049</name>
</gene>